<name>A0A0F7L5L4_9VIRU</name>
<feature type="compositionally biased region" description="Polar residues" evidence="1">
    <location>
        <begin position="275"/>
        <end position="287"/>
    </location>
</feature>
<sequence length="720" mass="79408">MSLTLPTTGYDDQVKLGNIVENWIMQVGFDNFPTSAAEFLPISLHPTTIGSVYYHGVVQKSPTIRNSMDLATSTAKSGNVTLSLNNIQYKGDDLSAELFSTSGRKYINRVCKIYSCMPGATALSDCLQVANLRLTDMTHNDNTITLSLVEARPWDFLTVPNTKTTTEIYIPVAYGDFTKNTHSTNSSFLTSKKLFPCPNVNNANNDIFYFAYPKTYGSDAIPHYYDQNIDLFIPFTDASDATSTLVGADVNGVPLDMERGYFLIRPLSPAGWTNSDNSIDGNVSTPATGAADPGVADPDESLSNTDILTINIPTVDGELIEFYVYVKGEITHNHTSGTTSSALRVNSGSMISRSSDGTTATSGYTINGNTGYSRIDALGETTINVNLYTTAAGILPSTNGEGTGTGKIYDIVLQLKVQSDVVNELNAATDKVSKIKEIYTGVDGLTNSFTGGAGNVTTGLEAHRDILVRYTGTDESDANIYNWDTNLDIEASRITTPWGIRWWALKPVNVRKTLDQLQYEFGFIFKWRADGSLSYWYVKDDYIDGTDEAAKLTEKDVRKLKVSNSPFGELLTKMNINYEKHPTGSKYLTSVSPYADTARTDWNIQTEENIEEVDLDAYITPTIVAYDNNTGTGTDVDQSSANDDFFSYYYKIFGNVRLIVECDIINPKYYNLETGDVIQFNYSLVDPFGKSWTTPLWFMITDLTRSVGVMKIKCREVHSG</sequence>
<organism evidence="2">
    <name type="scientific">uncultured marine virus</name>
    <dbReference type="NCBI Taxonomy" id="186617"/>
    <lineage>
        <taxon>Viruses</taxon>
        <taxon>environmental samples</taxon>
    </lineage>
</organism>
<evidence type="ECO:0000313" key="2">
    <source>
        <dbReference type="EMBL" id="AKH46817.1"/>
    </source>
</evidence>
<protein>
    <submittedName>
        <fullName evidence="2">Uncharacterized protein</fullName>
    </submittedName>
</protein>
<dbReference type="EMBL" id="KR029586">
    <property type="protein sequence ID" value="AKH46817.1"/>
    <property type="molecule type" value="Genomic_DNA"/>
</dbReference>
<reference evidence="2" key="2">
    <citation type="submission" date="2015-03" db="EMBL/GenBank/DDBJ databases">
        <authorList>
            <person name="Chow C.-E.T."/>
            <person name="Winget D.M."/>
            <person name="White R.A.III."/>
            <person name="Hallam S.J."/>
            <person name="Suttle C.A."/>
        </authorList>
    </citation>
    <scope>NUCLEOTIDE SEQUENCE</scope>
    <source>
        <strain evidence="2">Anoxic2_2</strain>
    </source>
</reference>
<evidence type="ECO:0000256" key="1">
    <source>
        <dbReference type="SAM" id="MobiDB-lite"/>
    </source>
</evidence>
<proteinExistence type="predicted"/>
<reference evidence="2" key="1">
    <citation type="journal article" date="2015" name="Front. Microbiol.">
        <title>Combining genomic sequencing methods to explore viral diversity and reveal potential virus-host interactions.</title>
        <authorList>
            <person name="Chow C.E."/>
            <person name="Winget D.M."/>
            <person name="White R.A.III."/>
            <person name="Hallam S.J."/>
            <person name="Suttle C.A."/>
        </authorList>
    </citation>
    <scope>NUCLEOTIDE SEQUENCE</scope>
    <source>
        <strain evidence="2">Anoxic2_2</strain>
    </source>
</reference>
<feature type="region of interest" description="Disordered" evidence="1">
    <location>
        <begin position="275"/>
        <end position="302"/>
    </location>
</feature>
<accession>A0A0F7L5L4</accession>